<gene>
    <name evidence="2" type="ORF">RRF57_008281</name>
</gene>
<proteinExistence type="predicted"/>
<accession>A0AAN7Z6W9</accession>
<dbReference type="AlphaFoldDB" id="A0AAN7Z6W9"/>
<comment type="caution">
    <text evidence="2">The sequence shown here is derived from an EMBL/GenBank/DDBJ whole genome shotgun (WGS) entry which is preliminary data.</text>
</comment>
<dbReference type="SUPFAM" id="SSF53335">
    <property type="entry name" value="S-adenosyl-L-methionine-dependent methyltransferases"/>
    <property type="match status" value="1"/>
</dbReference>
<evidence type="ECO:0000259" key="1">
    <source>
        <dbReference type="Pfam" id="PF08241"/>
    </source>
</evidence>
<dbReference type="Proteomes" id="UP001305414">
    <property type="component" value="Unassembled WGS sequence"/>
</dbReference>
<organism evidence="2 3">
    <name type="scientific">Xylaria bambusicola</name>
    <dbReference type="NCBI Taxonomy" id="326684"/>
    <lineage>
        <taxon>Eukaryota</taxon>
        <taxon>Fungi</taxon>
        <taxon>Dikarya</taxon>
        <taxon>Ascomycota</taxon>
        <taxon>Pezizomycotina</taxon>
        <taxon>Sordariomycetes</taxon>
        <taxon>Xylariomycetidae</taxon>
        <taxon>Xylariales</taxon>
        <taxon>Xylariaceae</taxon>
        <taxon>Xylaria</taxon>
    </lineage>
</organism>
<evidence type="ECO:0000313" key="2">
    <source>
        <dbReference type="EMBL" id="KAK5632567.1"/>
    </source>
</evidence>
<keyword evidence="3" id="KW-1185">Reference proteome</keyword>
<dbReference type="Gene3D" id="3.40.50.150">
    <property type="entry name" value="Vaccinia Virus protein VP39"/>
    <property type="match status" value="1"/>
</dbReference>
<dbReference type="GO" id="GO:0010420">
    <property type="term" value="F:polyprenyldihydroxybenzoate methyltransferase activity"/>
    <property type="evidence" value="ECO:0007669"/>
    <property type="project" value="TreeGrafter"/>
</dbReference>
<dbReference type="EMBL" id="JAWHQM010000025">
    <property type="protein sequence ID" value="KAK5632567.1"/>
    <property type="molecule type" value="Genomic_DNA"/>
</dbReference>
<protein>
    <recommendedName>
        <fullName evidence="1">Methyltransferase type 11 domain-containing protein</fullName>
    </recommendedName>
</protein>
<dbReference type="CDD" id="cd02440">
    <property type="entry name" value="AdoMet_MTases"/>
    <property type="match status" value="1"/>
</dbReference>
<dbReference type="Pfam" id="PF08241">
    <property type="entry name" value="Methyltransf_11"/>
    <property type="match status" value="1"/>
</dbReference>
<sequence length="309" mass="34678">MYKLRGSSSHEWHSILYDIGVSPSKGQSREIIMSAPISTHEEAVASWKTNAAYWDNGIQEGNKYWERLQEPALRRMISSLPLTEARVLELATGNGLVARWLVDQGASVLATDVSTEMLDFARRREKPHHEGKIAYRQLDATSAESLAAIADEHVTVGGFDVVVMNMAIMDVSTIEPLAAALPKLLKKDGIFVATLLHPVFFTCGARRNIQIVDDGPDGYPEIIRTKMIEKYLDVPPYHGVALYGQPAQQIYYHRPLHELFSTFFRTGLVMDAMEEPAFTSEDTMPERLEASSNYTQLPALLAFRLRRLV</sequence>
<evidence type="ECO:0000313" key="3">
    <source>
        <dbReference type="Proteomes" id="UP001305414"/>
    </source>
</evidence>
<dbReference type="PANTHER" id="PTHR43464">
    <property type="entry name" value="METHYLTRANSFERASE"/>
    <property type="match status" value="1"/>
</dbReference>
<dbReference type="InterPro" id="IPR029063">
    <property type="entry name" value="SAM-dependent_MTases_sf"/>
</dbReference>
<feature type="domain" description="Methyltransferase type 11" evidence="1">
    <location>
        <begin position="88"/>
        <end position="192"/>
    </location>
</feature>
<dbReference type="InterPro" id="IPR013216">
    <property type="entry name" value="Methyltransf_11"/>
</dbReference>
<name>A0AAN7Z6W9_9PEZI</name>
<dbReference type="PANTHER" id="PTHR43464:SF89">
    <property type="entry name" value="METHYLTRANSFERASE"/>
    <property type="match status" value="1"/>
</dbReference>
<reference evidence="2 3" key="1">
    <citation type="submission" date="2023-10" db="EMBL/GenBank/DDBJ databases">
        <title>Draft genome sequence of Xylaria bambusicola isolate GMP-LS, the root and basal stem rot pathogen of sugarcane in Indonesia.</title>
        <authorList>
            <person name="Selvaraj P."/>
            <person name="Muralishankar V."/>
            <person name="Muruganantham S."/>
            <person name="Sp S."/>
            <person name="Haryani S."/>
            <person name="Lau K.J.X."/>
            <person name="Naqvi N.I."/>
        </authorList>
    </citation>
    <scope>NUCLEOTIDE SEQUENCE [LARGE SCALE GENOMIC DNA]</scope>
    <source>
        <strain evidence="2">GMP-LS</strain>
    </source>
</reference>